<dbReference type="InParanoid" id="A0A0C2XK35"/>
<gene>
    <name evidence="3" type="ORF">M378DRAFT_175954</name>
</gene>
<feature type="region of interest" description="Disordered" evidence="2">
    <location>
        <begin position="1"/>
        <end position="25"/>
    </location>
</feature>
<evidence type="ECO:0000256" key="1">
    <source>
        <dbReference type="SAM" id="Coils"/>
    </source>
</evidence>
<feature type="compositionally biased region" description="Low complexity" evidence="2">
    <location>
        <begin position="212"/>
        <end position="226"/>
    </location>
</feature>
<evidence type="ECO:0000313" key="4">
    <source>
        <dbReference type="Proteomes" id="UP000054549"/>
    </source>
</evidence>
<dbReference type="EMBL" id="KN818225">
    <property type="protein sequence ID" value="KIL69876.1"/>
    <property type="molecule type" value="Genomic_DNA"/>
</dbReference>
<accession>A0A0C2XK35</accession>
<dbReference type="Proteomes" id="UP000054549">
    <property type="component" value="Unassembled WGS sequence"/>
</dbReference>
<dbReference type="AlphaFoldDB" id="A0A0C2XK35"/>
<evidence type="ECO:0000256" key="2">
    <source>
        <dbReference type="SAM" id="MobiDB-lite"/>
    </source>
</evidence>
<dbReference type="HOGENOM" id="CLU_1128812_0_0_1"/>
<dbReference type="OrthoDB" id="3028179at2759"/>
<proteinExistence type="predicted"/>
<organism evidence="3 4">
    <name type="scientific">Amanita muscaria (strain Koide BX008)</name>
    <dbReference type="NCBI Taxonomy" id="946122"/>
    <lineage>
        <taxon>Eukaryota</taxon>
        <taxon>Fungi</taxon>
        <taxon>Dikarya</taxon>
        <taxon>Basidiomycota</taxon>
        <taxon>Agaricomycotina</taxon>
        <taxon>Agaricomycetes</taxon>
        <taxon>Agaricomycetidae</taxon>
        <taxon>Agaricales</taxon>
        <taxon>Pluteineae</taxon>
        <taxon>Amanitaceae</taxon>
        <taxon>Amanita</taxon>
    </lineage>
</organism>
<feature type="compositionally biased region" description="Polar residues" evidence="2">
    <location>
        <begin position="12"/>
        <end position="25"/>
    </location>
</feature>
<evidence type="ECO:0000313" key="3">
    <source>
        <dbReference type="EMBL" id="KIL69876.1"/>
    </source>
</evidence>
<sequence length="246" mass="26454">MNPPPPPLPPLESQTQSQPVGRSPSTAIHRNAEKLLALIESERNAAIAALTPQIIEIQKRLIQFQDRLANSPNIDPEAVRELVHLQERFTAFRDSSGILDANVARVSQLEATIAQSHADNNVLLASNSTALRDATVAREQEQQVKEALENLKKQLNSVGMGCKENGRLGFGQEWKDLLEEAGKLGAKSPGQSSIPSGIAALAARMQSEREAATTTTVSSSSNTAQTNEVIDLVDDSPPATTLDEAH</sequence>
<reference evidence="3 4" key="1">
    <citation type="submission" date="2014-04" db="EMBL/GenBank/DDBJ databases">
        <title>Evolutionary Origins and Diversification of the Mycorrhizal Mutualists.</title>
        <authorList>
            <consortium name="DOE Joint Genome Institute"/>
            <consortium name="Mycorrhizal Genomics Consortium"/>
            <person name="Kohler A."/>
            <person name="Kuo A."/>
            <person name="Nagy L.G."/>
            <person name="Floudas D."/>
            <person name="Copeland A."/>
            <person name="Barry K.W."/>
            <person name="Cichocki N."/>
            <person name="Veneault-Fourrey C."/>
            <person name="LaButti K."/>
            <person name="Lindquist E.A."/>
            <person name="Lipzen A."/>
            <person name="Lundell T."/>
            <person name="Morin E."/>
            <person name="Murat C."/>
            <person name="Riley R."/>
            <person name="Ohm R."/>
            <person name="Sun H."/>
            <person name="Tunlid A."/>
            <person name="Henrissat B."/>
            <person name="Grigoriev I.V."/>
            <person name="Hibbett D.S."/>
            <person name="Martin F."/>
        </authorList>
    </citation>
    <scope>NUCLEOTIDE SEQUENCE [LARGE SCALE GENOMIC DNA]</scope>
    <source>
        <strain evidence="3 4">Koide BX008</strain>
    </source>
</reference>
<feature type="compositionally biased region" description="Pro residues" evidence="2">
    <location>
        <begin position="1"/>
        <end position="10"/>
    </location>
</feature>
<feature type="region of interest" description="Disordered" evidence="2">
    <location>
        <begin position="204"/>
        <end position="246"/>
    </location>
</feature>
<protein>
    <submittedName>
        <fullName evidence="3">Uncharacterized protein</fullName>
    </submittedName>
</protein>
<keyword evidence="4" id="KW-1185">Reference proteome</keyword>
<name>A0A0C2XK35_AMAMK</name>
<keyword evidence="1" id="KW-0175">Coiled coil</keyword>
<feature type="coiled-coil region" evidence="1">
    <location>
        <begin position="131"/>
        <end position="158"/>
    </location>
</feature>